<dbReference type="InterPro" id="IPR002579">
    <property type="entry name" value="Met_Sox_Rdtase_MsrB_dom"/>
</dbReference>
<dbReference type="AlphaFoldDB" id="A0A1G5BIS5"/>
<feature type="chain" id="PRO_5011706287" description="Multifunctional fusion protein" evidence="9">
    <location>
        <begin position="29"/>
        <end position="354"/>
    </location>
</feature>
<evidence type="ECO:0000313" key="11">
    <source>
        <dbReference type="EMBL" id="SCX90102.1"/>
    </source>
</evidence>
<dbReference type="InterPro" id="IPR036509">
    <property type="entry name" value="Met_Sox_Rdtase_MsrA_sf"/>
</dbReference>
<dbReference type="PANTHER" id="PTHR43774:SF1">
    <property type="entry name" value="PEPTIDE METHIONINE SULFOXIDE REDUCTASE MSRA 2"/>
    <property type="match status" value="1"/>
</dbReference>
<dbReference type="InterPro" id="IPR011057">
    <property type="entry name" value="Mss4-like_sf"/>
</dbReference>
<comment type="function">
    <text evidence="3 8">Has an important function as a repair enzyme for proteins that have been inactivated by oxidation. Catalyzes the reversible oxidation-reduction of methionine sulfoxide in proteins to methionine.</text>
</comment>
<dbReference type="EMBL" id="FMUX01000002">
    <property type="protein sequence ID" value="SCX90102.1"/>
    <property type="molecule type" value="Genomic_DNA"/>
</dbReference>
<organism evidence="11 12">
    <name type="scientific">Desulfoluna spongiiphila</name>
    <dbReference type="NCBI Taxonomy" id="419481"/>
    <lineage>
        <taxon>Bacteria</taxon>
        <taxon>Pseudomonadati</taxon>
        <taxon>Thermodesulfobacteriota</taxon>
        <taxon>Desulfobacteria</taxon>
        <taxon>Desulfobacterales</taxon>
        <taxon>Desulfolunaceae</taxon>
        <taxon>Desulfoluna</taxon>
    </lineage>
</organism>
<protein>
    <recommendedName>
        <fullName evidence="7 8">Multifunctional fusion protein</fullName>
    </recommendedName>
    <domain>
        <recommendedName>
            <fullName evidence="8">Peptide methionine sulfoxide reductase MsrA</fullName>
            <shortName evidence="8">Protein-methionine-S-oxide reductase</shortName>
            <ecNumber evidence="8">1.8.4.11</ecNumber>
        </recommendedName>
        <alternativeName>
            <fullName evidence="8">Peptide-methionine (S)-S-oxide reductase</fullName>
            <shortName evidence="8">Peptide Met(O) reductase</shortName>
        </alternativeName>
    </domain>
    <domain>
        <recommendedName>
            <fullName evidence="7">Peptide methionine sulfoxide reductase MsrB</fullName>
            <ecNumber evidence="7">1.8.4.12</ecNumber>
        </recommendedName>
        <alternativeName>
            <fullName evidence="7">Peptide-methionine (R)-S-oxide reductase</fullName>
        </alternativeName>
    </domain>
</protein>
<dbReference type="SUPFAM" id="SSF55068">
    <property type="entry name" value="Peptide methionine sulfoxide reductase"/>
    <property type="match status" value="1"/>
</dbReference>
<dbReference type="PANTHER" id="PTHR43774">
    <property type="entry name" value="PEPTIDE METHIONINE SULFOXIDE REDUCTASE"/>
    <property type="match status" value="1"/>
</dbReference>
<evidence type="ECO:0000256" key="7">
    <source>
        <dbReference type="HAMAP-Rule" id="MF_01400"/>
    </source>
</evidence>
<feature type="domain" description="MsrB" evidence="10">
    <location>
        <begin position="216"/>
        <end position="338"/>
    </location>
</feature>
<evidence type="ECO:0000256" key="2">
    <source>
        <dbReference type="ARBA" id="ARBA00023268"/>
    </source>
</evidence>
<dbReference type="FunFam" id="2.170.150.20:FF:000003">
    <property type="entry name" value="Peptide methionine sulfoxide reductase MsrB"/>
    <property type="match status" value="1"/>
</dbReference>
<dbReference type="Gene3D" id="2.170.150.20">
    <property type="entry name" value="Peptide methionine sulfoxide reductase"/>
    <property type="match status" value="1"/>
</dbReference>
<feature type="active site" evidence="8">
    <location>
        <position position="42"/>
    </location>
</feature>
<dbReference type="EC" id="1.8.4.11" evidence="8"/>
<comment type="catalytic activity">
    <reaction evidence="5 7">
        <text>L-methionyl-[protein] + [thioredoxin]-disulfide + H2O = L-methionyl-(R)-S-oxide-[protein] + [thioredoxin]-dithiol</text>
        <dbReference type="Rhea" id="RHEA:24164"/>
        <dbReference type="Rhea" id="RHEA-COMP:10698"/>
        <dbReference type="Rhea" id="RHEA-COMP:10700"/>
        <dbReference type="Rhea" id="RHEA-COMP:12313"/>
        <dbReference type="Rhea" id="RHEA-COMP:12314"/>
        <dbReference type="ChEBI" id="CHEBI:15377"/>
        <dbReference type="ChEBI" id="CHEBI:16044"/>
        <dbReference type="ChEBI" id="CHEBI:29950"/>
        <dbReference type="ChEBI" id="CHEBI:45764"/>
        <dbReference type="ChEBI" id="CHEBI:50058"/>
        <dbReference type="EC" id="1.8.4.12"/>
    </reaction>
</comment>
<evidence type="ECO:0000313" key="12">
    <source>
        <dbReference type="Proteomes" id="UP000198870"/>
    </source>
</evidence>
<accession>A0A1G5BIS5</accession>
<evidence type="ECO:0000256" key="9">
    <source>
        <dbReference type="SAM" id="SignalP"/>
    </source>
</evidence>
<dbReference type="NCBIfam" id="TIGR00357">
    <property type="entry name" value="peptide-methionine (R)-S-oxide reductase MsrB"/>
    <property type="match status" value="1"/>
</dbReference>
<evidence type="ECO:0000256" key="6">
    <source>
        <dbReference type="ARBA" id="ARBA00048782"/>
    </source>
</evidence>
<dbReference type="GO" id="GO:0033743">
    <property type="term" value="F:peptide-methionine (R)-S-oxide reductase activity"/>
    <property type="evidence" value="ECO:0007669"/>
    <property type="project" value="UniProtKB-UniRule"/>
</dbReference>
<proteinExistence type="inferred from homology"/>
<dbReference type="FunFam" id="3.30.1060.10:FF:000003">
    <property type="entry name" value="Peptide methionine sulfoxide reductase MsrA"/>
    <property type="match status" value="1"/>
</dbReference>
<dbReference type="GO" id="GO:0008113">
    <property type="term" value="F:peptide-methionine (S)-S-oxide reductase activity"/>
    <property type="evidence" value="ECO:0007669"/>
    <property type="project" value="UniProtKB-UniRule"/>
</dbReference>
<name>A0A1G5BIS5_9BACT</name>
<dbReference type="Pfam" id="PF01641">
    <property type="entry name" value="SelR"/>
    <property type="match status" value="1"/>
</dbReference>
<dbReference type="PROSITE" id="PS51790">
    <property type="entry name" value="MSRB"/>
    <property type="match status" value="1"/>
</dbReference>
<reference evidence="11 12" key="1">
    <citation type="submission" date="2016-10" db="EMBL/GenBank/DDBJ databases">
        <authorList>
            <person name="de Groot N.N."/>
        </authorList>
    </citation>
    <scope>NUCLEOTIDE SEQUENCE [LARGE SCALE GENOMIC DNA]</scope>
    <source>
        <strain evidence="11 12">AA1</strain>
    </source>
</reference>
<evidence type="ECO:0000256" key="5">
    <source>
        <dbReference type="ARBA" id="ARBA00048488"/>
    </source>
</evidence>
<feature type="active site" description="Nucleophile" evidence="7">
    <location>
        <position position="327"/>
    </location>
</feature>
<keyword evidence="12" id="KW-1185">Reference proteome</keyword>
<dbReference type="InterPro" id="IPR002569">
    <property type="entry name" value="Met_Sox_Rdtase_MsrA_dom"/>
</dbReference>
<sequence>MNLDKSAIKTFAAILALSWTLITGVAHAMATDTQKATFAGGCFWCMEHPFESLDGVISVVSGYIGGHQENPTYKEVSAGTTGHAEAVEITFDPEKISYEKLLEVFWRQVDPTDGGGQFVDRGSQYRTGIFYHDESQKKAAIVSKADLEMRRIFGKPVVTEITRATTFYPAEAYHQDYYKENPIRYKFYRSRSGRDTFLDKHWTEDGKSIKQSTWTDEELRKKLTPLQYQVTRKNGTERPFDNAYWDNKHEGIYVDIISGAPLFSSTDKFKSGTGWPSFTRHLDTADIDEVEDNSFFMKRVEVRSAHSDSHLGHLFTDGPPPTGLRYCINSAALRFVPKEDLKKEGYDRYLSLFK</sequence>
<comment type="caution">
    <text evidence="7">Lacks conserved residue(s) required for the propagation of feature annotation.</text>
</comment>
<keyword evidence="9" id="KW-0732">Signal</keyword>
<comment type="similarity">
    <text evidence="8">Belongs to the MsrA Met sulfoxide reductase family.</text>
</comment>
<comment type="catalytic activity">
    <reaction evidence="6 8">
        <text>[thioredoxin]-disulfide + L-methionine + H2O = L-methionine (S)-S-oxide + [thioredoxin]-dithiol</text>
        <dbReference type="Rhea" id="RHEA:19993"/>
        <dbReference type="Rhea" id="RHEA-COMP:10698"/>
        <dbReference type="Rhea" id="RHEA-COMP:10700"/>
        <dbReference type="ChEBI" id="CHEBI:15377"/>
        <dbReference type="ChEBI" id="CHEBI:29950"/>
        <dbReference type="ChEBI" id="CHEBI:50058"/>
        <dbReference type="ChEBI" id="CHEBI:57844"/>
        <dbReference type="ChEBI" id="CHEBI:58772"/>
        <dbReference type="EC" id="1.8.4.11"/>
    </reaction>
</comment>
<evidence type="ECO:0000256" key="8">
    <source>
        <dbReference type="HAMAP-Rule" id="MF_01401"/>
    </source>
</evidence>
<keyword evidence="1 7" id="KW-0560">Oxidoreductase</keyword>
<dbReference type="NCBIfam" id="TIGR00401">
    <property type="entry name" value="msrA"/>
    <property type="match status" value="1"/>
</dbReference>
<comment type="catalytic activity">
    <reaction evidence="4 8">
        <text>L-methionyl-[protein] + [thioredoxin]-disulfide + H2O = L-methionyl-(S)-S-oxide-[protein] + [thioredoxin]-dithiol</text>
        <dbReference type="Rhea" id="RHEA:14217"/>
        <dbReference type="Rhea" id="RHEA-COMP:10698"/>
        <dbReference type="Rhea" id="RHEA-COMP:10700"/>
        <dbReference type="Rhea" id="RHEA-COMP:12313"/>
        <dbReference type="Rhea" id="RHEA-COMP:12315"/>
        <dbReference type="ChEBI" id="CHEBI:15377"/>
        <dbReference type="ChEBI" id="CHEBI:16044"/>
        <dbReference type="ChEBI" id="CHEBI:29950"/>
        <dbReference type="ChEBI" id="CHEBI:44120"/>
        <dbReference type="ChEBI" id="CHEBI:50058"/>
        <dbReference type="EC" id="1.8.4.11"/>
    </reaction>
</comment>
<evidence type="ECO:0000256" key="3">
    <source>
        <dbReference type="ARBA" id="ARBA00024679"/>
    </source>
</evidence>
<dbReference type="Pfam" id="PF01625">
    <property type="entry name" value="PMSR"/>
    <property type="match status" value="1"/>
</dbReference>
<evidence type="ECO:0000259" key="10">
    <source>
        <dbReference type="PROSITE" id="PS51790"/>
    </source>
</evidence>
<comment type="similarity">
    <text evidence="7">Belongs to the MsrB Met sulfoxide reductase family.</text>
</comment>
<keyword evidence="2" id="KW-0511">Multifunctional enzyme</keyword>
<dbReference type="HAMAP" id="MF_01401">
    <property type="entry name" value="MsrA"/>
    <property type="match status" value="1"/>
</dbReference>
<evidence type="ECO:0000256" key="1">
    <source>
        <dbReference type="ARBA" id="ARBA00023002"/>
    </source>
</evidence>
<dbReference type="GO" id="GO:0033744">
    <property type="term" value="F:L-methionine:thioredoxin-disulfide S-oxidoreductase activity"/>
    <property type="evidence" value="ECO:0007669"/>
    <property type="project" value="RHEA"/>
</dbReference>
<dbReference type="SUPFAM" id="SSF51316">
    <property type="entry name" value="Mss4-like"/>
    <property type="match status" value="1"/>
</dbReference>
<dbReference type="Gene3D" id="3.30.1060.10">
    <property type="entry name" value="Peptide methionine sulphoxide reductase MsrA"/>
    <property type="match status" value="1"/>
</dbReference>
<dbReference type="STRING" id="419481.SAMN05216233_10247"/>
<feature type="signal peptide" evidence="9">
    <location>
        <begin position="1"/>
        <end position="28"/>
    </location>
</feature>
<gene>
    <name evidence="8" type="primary">msrA</name>
    <name evidence="7" type="synonym">msrB</name>
    <name evidence="11" type="ORF">SAMN05216233_10247</name>
</gene>
<dbReference type="EC" id="1.8.4.12" evidence="7"/>
<dbReference type="Proteomes" id="UP000198870">
    <property type="component" value="Unassembled WGS sequence"/>
</dbReference>
<dbReference type="OrthoDB" id="4174719at2"/>
<dbReference type="HAMAP" id="MF_01400">
    <property type="entry name" value="MsrB"/>
    <property type="match status" value="1"/>
</dbReference>
<evidence type="ECO:0000256" key="4">
    <source>
        <dbReference type="ARBA" id="ARBA00047806"/>
    </source>
</evidence>